<organism evidence="1 2">
    <name type="scientific">Streptomyces lichenis</name>
    <dbReference type="NCBI Taxonomy" id="2306967"/>
    <lineage>
        <taxon>Bacteria</taxon>
        <taxon>Bacillati</taxon>
        <taxon>Actinomycetota</taxon>
        <taxon>Actinomycetes</taxon>
        <taxon>Kitasatosporales</taxon>
        <taxon>Streptomycetaceae</taxon>
        <taxon>Streptomyces</taxon>
    </lineage>
</organism>
<reference evidence="1 2" key="1">
    <citation type="submission" date="2022-04" db="EMBL/GenBank/DDBJ databases">
        <title>Streptomyces sp. nov. LCR6-01 isolated from Lichen of Dirinaria sp.</title>
        <authorList>
            <person name="Kanchanasin P."/>
            <person name="Tanasupawat S."/>
            <person name="Phongsopitanun W."/>
        </authorList>
    </citation>
    <scope>NUCLEOTIDE SEQUENCE [LARGE SCALE GENOMIC DNA]</scope>
    <source>
        <strain evidence="1 2">LCR6-01</strain>
    </source>
</reference>
<comment type="caution">
    <text evidence="1">The sequence shown here is derived from an EMBL/GenBank/DDBJ whole genome shotgun (WGS) entry which is preliminary data.</text>
</comment>
<dbReference type="RefSeq" id="WP_248632520.1">
    <property type="nucleotide sequence ID" value="NZ_JALPTH010000005.1"/>
</dbReference>
<name>A0ABT0I7N4_9ACTN</name>
<accession>A0ABT0I7N4</accession>
<evidence type="ECO:0000313" key="2">
    <source>
        <dbReference type="Proteomes" id="UP001522868"/>
    </source>
</evidence>
<keyword evidence="2" id="KW-1185">Reference proteome</keyword>
<proteinExistence type="predicted"/>
<gene>
    <name evidence="1" type="ORF">M1O15_07900</name>
</gene>
<dbReference type="Proteomes" id="UP001522868">
    <property type="component" value="Unassembled WGS sequence"/>
</dbReference>
<dbReference type="EMBL" id="JALPTH010000005">
    <property type="protein sequence ID" value="MCK8677311.1"/>
    <property type="molecule type" value="Genomic_DNA"/>
</dbReference>
<sequence length="123" mass="12705">MAATTGTLAPWPSPVRPAVLVDGEVVAAAQPVRTGNAVFDFEAGEKGRALVLSVNCQGEGRVEVSLRPSDTVVRSECGGRGGEATSEYHQFDVDGTERGGTVGVRAPSGVRWSVAVGRREAGP</sequence>
<evidence type="ECO:0000313" key="1">
    <source>
        <dbReference type="EMBL" id="MCK8677311.1"/>
    </source>
</evidence>
<protein>
    <submittedName>
        <fullName evidence="1">Uncharacterized protein</fullName>
    </submittedName>
</protein>